<dbReference type="CDD" id="cd06170">
    <property type="entry name" value="LuxR_C_like"/>
    <property type="match status" value="1"/>
</dbReference>
<dbReference type="RefSeq" id="WP_083979037.1">
    <property type="nucleotide sequence ID" value="NZ_JBIUBN010000009.1"/>
</dbReference>
<dbReference type="PANTHER" id="PTHR43214:SF42">
    <property type="entry name" value="TRANSCRIPTIONAL REGULATORY PROTEIN DESR"/>
    <property type="match status" value="1"/>
</dbReference>
<dbReference type="GO" id="GO:0003677">
    <property type="term" value="F:DNA binding"/>
    <property type="evidence" value="ECO:0007669"/>
    <property type="project" value="UniProtKB-KW"/>
</dbReference>
<dbReference type="PRINTS" id="PR00038">
    <property type="entry name" value="HTHLUXR"/>
</dbReference>
<evidence type="ECO:0000313" key="6">
    <source>
        <dbReference type="Proteomes" id="UP000070620"/>
    </source>
</evidence>
<evidence type="ECO:0000256" key="2">
    <source>
        <dbReference type="PROSITE-ProRule" id="PRU00169"/>
    </source>
</evidence>
<dbReference type="SUPFAM" id="SSF46894">
    <property type="entry name" value="C-terminal effector domain of the bipartite response regulators"/>
    <property type="match status" value="1"/>
</dbReference>
<feature type="modified residue" description="4-aspartylphosphate" evidence="2">
    <location>
        <position position="55"/>
    </location>
</feature>
<keyword evidence="6" id="KW-1185">Reference proteome</keyword>
<dbReference type="InterPro" id="IPR000792">
    <property type="entry name" value="Tscrpt_reg_LuxR_C"/>
</dbReference>
<dbReference type="AlphaFoldDB" id="A0A136PKF5"/>
<dbReference type="InterPro" id="IPR001789">
    <property type="entry name" value="Sig_transdc_resp-reg_receiver"/>
</dbReference>
<dbReference type="SUPFAM" id="SSF52172">
    <property type="entry name" value="CheY-like"/>
    <property type="match status" value="1"/>
</dbReference>
<dbReference type="Proteomes" id="UP000070620">
    <property type="component" value="Unassembled WGS sequence"/>
</dbReference>
<dbReference type="InterPro" id="IPR016032">
    <property type="entry name" value="Sig_transdc_resp-reg_C-effctor"/>
</dbReference>
<proteinExistence type="predicted"/>
<dbReference type="GO" id="GO:0000160">
    <property type="term" value="P:phosphorelay signal transduction system"/>
    <property type="evidence" value="ECO:0007669"/>
    <property type="project" value="InterPro"/>
</dbReference>
<reference evidence="5 6" key="1">
    <citation type="submission" date="2016-01" db="EMBL/GenBank/DDBJ databases">
        <title>Whole genome sequence and analysis of Micromonospora rosaria DSM 803, which can produce antibacterial substance rosamicin.</title>
        <authorList>
            <person name="Yang H."/>
            <person name="He X."/>
            <person name="Zhu D."/>
        </authorList>
    </citation>
    <scope>NUCLEOTIDE SEQUENCE [LARGE SCALE GENOMIC DNA]</scope>
    <source>
        <strain evidence="5 6">DSM 803</strain>
    </source>
</reference>
<accession>A0A136PKF5</accession>
<name>A0A136PKF5_9ACTN</name>
<dbReference type="GO" id="GO:0006355">
    <property type="term" value="P:regulation of DNA-templated transcription"/>
    <property type="evidence" value="ECO:0007669"/>
    <property type="project" value="InterPro"/>
</dbReference>
<dbReference type="InterPro" id="IPR039420">
    <property type="entry name" value="WalR-like"/>
</dbReference>
<dbReference type="Pfam" id="PF00196">
    <property type="entry name" value="GerE"/>
    <property type="match status" value="1"/>
</dbReference>
<evidence type="ECO:0000259" key="3">
    <source>
        <dbReference type="PROSITE" id="PS50043"/>
    </source>
</evidence>
<evidence type="ECO:0000259" key="4">
    <source>
        <dbReference type="PROSITE" id="PS50110"/>
    </source>
</evidence>
<keyword evidence="1" id="KW-0238">DNA-binding</keyword>
<dbReference type="PROSITE" id="PS50110">
    <property type="entry name" value="RESPONSE_REGULATORY"/>
    <property type="match status" value="1"/>
</dbReference>
<evidence type="ECO:0000256" key="1">
    <source>
        <dbReference type="ARBA" id="ARBA00023125"/>
    </source>
</evidence>
<dbReference type="PANTHER" id="PTHR43214">
    <property type="entry name" value="TWO-COMPONENT RESPONSE REGULATOR"/>
    <property type="match status" value="1"/>
</dbReference>
<dbReference type="Gene3D" id="3.40.50.2300">
    <property type="match status" value="1"/>
</dbReference>
<protein>
    <submittedName>
        <fullName evidence="5">Helix-turn-helix transcriptional regulator</fullName>
    </submittedName>
</protein>
<dbReference type="OrthoDB" id="9808843at2"/>
<organism evidence="5 6">
    <name type="scientific">Micromonospora rosaria</name>
    <dbReference type="NCBI Taxonomy" id="47874"/>
    <lineage>
        <taxon>Bacteria</taxon>
        <taxon>Bacillati</taxon>
        <taxon>Actinomycetota</taxon>
        <taxon>Actinomycetes</taxon>
        <taxon>Micromonosporales</taxon>
        <taxon>Micromonosporaceae</taxon>
        <taxon>Micromonospora</taxon>
    </lineage>
</organism>
<feature type="domain" description="HTH luxR-type" evidence="3">
    <location>
        <begin position="136"/>
        <end position="201"/>
    </location>
</feature>
<keyword evidence="2" id="KW-0597">Phosphoprotein</keyword>
<dbReference type="InterPro" id="IPR011006">
    <property type="entry name" value="CheY-like_superfamily"/>
</dbReference>
<gene>
    <name evidence="5" type="ORF">AWW66_27540</name>
</gene>
<dbReference type="EMBL" id="LRQV01000151">
    <property type="protein sequence ID" value="KXK58831.1"/>
    <property type="molecule type" value="Genomic_DNA"/>
</dbReference>
<dbReference type="SMART" id="SM00421">
    <property type="entry name" value="HTH_LUXR"/>
    <property type="match status" value="1"/>
</dbReference>
<comment type="caution">
    <text evidence="5">The sequence shown here is derived from an EMBL/GenBank/DDBJ whole genome shotgun (WGS) entry which is preliminary data.</text>
</comment>
<sequence length="203" mass="21615">MAIRVVVVEKMGLLRGALCAALAGQPDIEVVAAGPDVTELPAMAQRERPHVVVVDLSTDALEESVDAIADVDRAAPGAVVLAMCGRWRPDVLRAAAAAGVRGFLGKDGPVDDLVRMVRSLAAGERVIDPAAAVAALRPPSCPLTRRELEVLRTVAEGLPLKETAKRLFLAHGTVRNHLSAILHKTGARNRLEAIRRAQRDGWL</sequence>
<evidence type="ECO:0000313" key="5">
    <source>
        <dbReference type="EMBL" id="KXK58831.1"/>
    </source>
</evidence>
<dbReference type="PROSITE" id="PS50043">
    <property type="entry name" value="HTH_LUXR_2"/>
    <property type="match status" value="1"/>
</dbReference>
<feature type="domain" description="Response regulatory" evidence="4">
    <location>
        <begin position="4"/>
        <end position="121"/>
    </location>
</feature>